<feature type="compositionally biased region" description="Basic and acidic residues" evidence="1">
    <location>
        <begin position="43"/>
        <end position="52"/>
    </location>
</feature>
<feature type="region of interest" description="Disordered" evidence="1">
    <location>
        <begin position="1"/>
        <end position="175"/>
    </location>
</feature>
<feature type="compositionally biased region" description="Polar residues" evidence="1">
    <location>
        <begin position="122"/>
        <end position="131"/>
    </location>
</feature>
<evidence type="ECO:0000313" key="3">
    <source>
        <dbReference type="Proteomes" id="UP000243459"/>
    </source>
</evidence>
<proteinExistence type="predicted"/>
<dbReference type="Proteomes" id="UP000243459">
    <property type="component" value="Chromosome 3"/>
</dbReference>
<keyword evidence="3" id="KW-1185">Reference proteome</keyword>
<accession>A0A5P1FGF5</accession>
<feature type="compositionally biased region" description="Basic and acidic residues" evidence="1">
    <location>
        <begin position="137"/>
        <end position="150"/>
    </location>
</feature>
<feature type="compositionally biased region" description="Basic residues" evidence="1">
    <location>
        <begin position="151"/>
        <end position="161"/>
    </location>
</feature>
<sequence length="175" mass="18329">MSTEEPASTAVVTSPSPLRGLPNPPPTRRPTTDAAGVCPTLRRRAEAAEGGRRAKPKAPPRNLDHPACSSSVTLELPSAKPSRPKPKAASQKAAAKPKAKPAAASKPKTKPKAQARPLLTLQPHTTVTTEGEGSANEETRHALAGEESERRRRASKTTSRHPAKERAGGEEAAAP</sequence>
<dbReference type="EMBL" id="CM007383">
    <property type="protein sequence ID" value="ONK76487.1"/>
    <property type="molecule type" value="Genomic_DNA"/>
</dbReference>
<evidence type="ECO:0000256" key="1">
    <source>
        <dbReference type="SAM" id="MobiDB-lite"/>
    </source>
</evidence>
<dbReference type="AlphaFoldDB" id="A0A5P1FGF5"/>
<organism evidence="2 3">
    <name type="scientific">Asparagus officinalis</name>
    <name type="common">Garden asparagus</name>
    <dbReference type="NCBI Taxonomy" id="4686"/>
    <lineage>
        <taxon>Eukaryota</taxon>
        <taxon>Viridiplantae</taxon>
        <taxon>Streptophyta</taxon>
        <taxon>Embryophyta</taxon>
        <taxon>Tracheophyta</taxon>
        <taxon>Spermatophyta</taxon>
        <taxon>Magnoliopsida</taxon>
        <taxon>Liliopsida</taxon>
        <taxon>Asparagales</taxon>
        <taxon>Asparagaceae</taxon>
        <taxon>Asparagoideae</taxon>
        <taxon>Asparagus</taxon>
    </lineage>
</organism>
<reference evidence="3" key="1">
    <citation type="journal article" date="2017" name="Nat. Commun.">
        <title>The asparagus genome sheds light on the origin and evolution of a young Y chromosome.</title>
        <authorList>
            <person name="Harkess A."/>
            <person name="Zhou J."/>
            <person name="Xu C."/>
            <person name="Bowers J.E."/>
            <person name="Van der Hulst R."/>
            <person name="Ayyampalayam S."/>
            <person name="Mercati F."/>
            <person name="Riccardi P."/>
            <person name="McKain M.R."/>
            <person name="Kakrana A."/>
            <person name="Tang H."/>
            <person name="Ray J."/>
            <person name="Groenendijk J."/>
            <person name="Arikit S."/>
            <person name="Mathioni S.M."/>
            <person name="Nakano M."/>
            <person name="Shan H."/>
            <person name="Telgmann-Rauber A."/>
            <person name="Kanno A."/>
            <person name="Yue Z."/>
            <person name="Chen H."/>
            <person name="Li W."/>
            <person name="Chen Y."/>
            <person name="Xu X."/>
            <person name="Zhang Y."/>
            <person name="Luo S."/>
            <person name="Chen H."/>
            <person name="Gao J."/>
            <person name="Mao Z."/>
            <person name="Pires J.C."/>
            <person name="Luo M."/>
            <person name="Kudrna D."/>
            <person name="Wing R.A."/>
            <person name="Meyers B.C."/>
            <person name="Yi K."/>
            <person name="Kong H."/>
            <person name="Lavrijsen P."/>
            <person name="Sunseri F."/>
            <person name="Falavigna A."/>
            <person name="Ye Y."/>
            <person name="Leebens-Mack J.H."/>
            <person name="Chen G."/>
        </authorList>
    </citation>
    <scope>NUCLEOTIDE SEQUENCE [LARGE SCALE GENOMIC DNA]</scope>
    <source>
        <strain evidence="3">cv. DH0086</strain>
    </source>
</reference>
<dbReference type="Gramene" id="ONK76487">
    <property type="protein sequence ID" value="ONK76487"/>
    <property type="gene ID" value="A4U43_C03F28590"/>
</dbReference>
<feature type="compositionally biased region" description="Low complexity" evidence="1">
    <location>
        <begin position="77"/>
        <end position="106"/>
    </location>
</feature>
<protein>
    <submittedName>
        <fullName evidence="2">Uncharacterized protein</fullName>
    </submittedName>
</protein>
<gene>
    <name evidence="2" type="ORF">A4U43_C03F28590</name>
</gene>
<name>A0A5P1FGF5_ASPOF</name>
<evidence type="ECO:0000313" key="2">
    <source>
        <dbReference type="EMBL" id="ONK76487.1"/>
    </source>
</evidence>
<feature type="compositionally biased region" description="Polar residues" evidence="1">
    <location>
        <begin position="1"/>
        <end position="13"/>
    </location>
</feature>